<dbReference type="EMBL" id="CM001889">
    <property type="protein sequence ID" value="EOY47335.1"/>
    <property type="molecule type" value="Genomic_DNA"/>
</dbReference>
<feature type="compositionally biased region" description="Basic and acidic residues" evidence="1">
    <location>
        <begin position="1"/>
        <end position="25"/>
    </location>
</feature>
<feature type="region of interest" description="Disordered" evidence="1">
    <location>
        <begin position="1"/>
        <end position="44"/>
    </location>
</feature>
<organism evidence="2 3">
    <name type="scientific">Streptomyces lividans 1326</name>
    <dbReference type="NCBI Taxonomy" id="1200984"/>
    <lineage>
        <taxon>Bacteria</taxon>
        <taxon>Bacillati</taxon>
        <taxon>Actinomycetota</taxon>
        <taxon>Actinomycetes</taxon>
        <taxon>Kitasatosporales</taxon>
        <taxon>Streptomycetaceae</taxon>
        <taxon>Streptomyces</taxon>
    </lineage>
</organism>
<proteinExistence type="predicted"/>
<evidence type="ECO:0000313" key="3">
    <source>
        <dbReference type="Proteomes" id="UP000014062"/>
    </source>
</evidence>
<protein>
    <submittedName>
        <fullName evidence="2">Uncharacterized protein</fullName>
    </submittedName>
</protein>
<accession>A0A7U9HAI7</accession>
<dbReference type="AlphaFoldDB" id="A0A7U9HAI7"/>
<sequence length="72" mass="8171">MHHSIRVDTRHPESTHRACRKEEAALPKISKPRSLDSRSADPHPLALLRGGRIRVRDIMQLTYGRCWGASST</sequence>
<evidence type="ECO:0000256" key="1">
    <source>
        <dbReference type="SAM" id="MobiDB-lite"/>
    </source>
</evidence>
<reference evidence="3" key="1">
    <citation type="journal article" date="2013" name="Genome Biol. Evol.">
        <title>The genome sequence of Streptomyces lividans 66 reveals a novel tRNA-dependent peptide biosynthetic system within a metal-related genomic island.</title>
        <authorList>
            <person name="Cruz-Morales P."/>
            <person name="Vijgenboom E."/>
            <person name="Iruegas-Bocardo F."/>
            <person name="Girard G."/>
            <person name="Yanez-Guerra L.A."/>
            <person name="Ramos-Aboites H.E."/>
            <person name="Pernodet J.L."/>
            <person name="Anne J."/>
            <person name="van Wezel G.P."/>
            <person name="Barona-Gomez F."/>
        </authorList>
    </citation>
    <scope>NUCLEOTIDE SEQUENCE [LARGE SCALE GENOMIC DNA]</scope>
    <source>
        <strain evidence="3">1326</strain>
    </source>
</reference>
<name>A0A7U9HAI7_STRLI</name>
<gene>
    <name evidence="2" type="ORF">SLI_2620</name>
</gene>
<dbReference type="Proteomes" id="UP000014062">
    <property type="component" value="Chromosome"/>
</dbReference>
<evidence type="ECO:0000313" key="2">
    <source>
        <dbReference type="EMBL" id="EOY47335.1"/>
    </source>
</evidence>